<dbReference type="GO" id="GO:0090307">
    <property type="term" value="P:mitotic spindle assembly"/>
    <property type="evidence" value="ECO:0007669"/>
    <property type="project" value="Ensembl"/>
</dbReference>
<keyword evidence="3" id="KW-0597">Phosphoprotein</keyword>
<dbReference type="PROSITE" id="PS50067">
    <property type="entry name" value="KINESIN_MOTOR_2"/>
    <property type="match status" value="1"/>
</dbReference>
<dbReference type="EMBL" id="AAGW02036311">
    <property type="status" value="NOT_ANNOTATED_CDS"/>
    <property type="molecule type" value="Genomic_DNA"/>
</dbReference>
<dbReference type="PANTHER" id="PTHR47970">
    <property type="entry name" value="KINESIN-LIKE PROTEIN KIF11"/>
    <property type="match status" value="1"/>
</dbReference>
<dbReference type="GO" id="GO:0036064">
    <property type="term" value="C:ciliary basal body"/>
    <property type="evidence" value="ECO:0007669"/>
    <property type="project" value="Ensembl"/>
</dbReference>
<evidence type="ECO:0000259" key="17">
    <source>
        <dbReference type="PROSITE" id="PS50067"/>
    </source>
</evidence>
<dbReference type="GO" id="GO:0007100">
    <property type="term" value="P:mitotic centrosome separation"/>
    <property type="evidence" value="ECO:0007669"/>
    <property type="project" value="Ensembl"/>
</dbReference>
<evidence type="ECO:0000256" key="6">
    <source>
        <dbReference type="ARBA" id="ARBA00022741"/>
    </source>
</evidence>
<evidence type="ECO:0000256" key="9">
    <source>
        <dbReference type="ARBA" id="ARBA00023054"/>
    </source>
</evidence>
<reference evidence="18" key="2">
    <citation type="submission" date="2025-08" db="UniProtKB">
        <authorList>
            <consortium name="Ensembl"/>
        </authorList>
    </citation>
    <scope>IDENTIFICATION</scope>
    <source>
        <strain evidence="18">Thorbecke</strain>
    </source>
</reference>
<dbReference type="Bgee" id="ENSOCUG00000016706">
    <property type="expression patterns" value="Expressed in embryo and 15 other cell types or tissues"/>
</dbReference>
<protein>
    <submittedName>
        <fullName evidence="18">Kinesin family member 11</fullName>
    </submittedName>
</protein>
<dbReference type="InterPro" id="IPR036961">
    <property type="entry name" value="Kinesin_motor_dom_sf"/>
</dbReference>
<keyword evidence="2" id="KW-0963">Cytoplasm</keyword>
<comment type="similarity">
    <text evidence="13">Belongs to the TRAFAC class myosin-kinesin ATPase superfamily. Kinesin family. KIN-5/BimC subfamily.</text>
</comment>
<dbReference type="GO" id="GO:0007018">
    <property type="term" value="P:microtubule-based movement"/>
    <property type="evidence" value="ECO:0007669"/>
    <property type="project" value="InterPro"/>
</dbReference>
<dbReference type="Gene3D" id="3.40.850.10">
    <property type="entry name" value="Kinesin motor domain"/>
    <property type="match status" value="1"/>
</dbReference>
<reference evidence="18 19" key="1">
    <citation type="journal article" date="2011" name="Nature">
        <title>A high-resolution map of human evolutionary constraint using 29 mammals.</title>
        <authorList>
            <person name="Lindblad-Toh K."/>
            <person name="Garber M."/>
            <person name="Zuk O."/>
            <person name="Lin M.F."/>
            <person name="Parker B.J."/>
            <person name="Washietl S."/>
            <person name="Kheradpour P."/>
            <person name="Ernst J."/>
            <person name="Jordan G."/>
            <person name="Mauceli E."/>
            <person name="Ward L.D."/>
            <person name="Lowe C.B."/>
            <person name="Holloway A.K."/>
            <person name="Clamp M."/>
            <person name="Gnerre S."/>
            <person name="Alfoldi J."/>
            <person name="Beal K."/>
            <person name="Chang J."/>
            <person name="Clawson H."/>
            <person name="Cuff J."/>
            <person name="Di Palma F."/>
            <person name="Fitzgerald S."/>
            <person name="Flicek P."/>
            <person name="Guttman M."/>
            <person name="Hubisz M.J."/>
            <person name="Jaffe D.B."/>
            <person name="Jungreis I."/>
            <person name="Kent W.J."/>
            <person name="Kostka D."/>
            <person name="Lara M."/>
            <person name="Martins A.L."/>
            <person name="Massingham T."/>
            <person name="Moltke I."/>
            <person name="Raney B.J."/>
            <person name="Rasmussen M.D."/>
            <person name="Robinson J."/>
            <person name="Stark A."/>
            <person name="Vilella A.J."/>
            <person name="Wen J."/>
            <person name="Xie X."/>
            <person name="Zody M.C."/>
            <person name="Baldwin J."/>
            <person name="Bloom T."/>
            <person name="Chin C.W."/>
            <person name="Heiman D."/>
            <person name="Nicol R."/>
            <person name="Nusbaum C."/>
            <person name="Young S."/>
            <person name="Wilkinson J."/>
            <person name="Worley K.C."/>
            <person name="Kovar C.L."/>
            <person name="Muzny D.M."/>
            <person name="Gibbs R.A."/>
            <person name="Cree A."/>
            <person name="Dihn H.H."/>
            <person name="Fowler G."/>
            <person name="Jhangiani S."/>
            <person name="Joshi V."/>
            <person name="Lee S."/>
            <person name="Lewis L.R."/>
            <person name="Nazareth L.V."/>
            <person name="Okwuonu G."/>
            <person name="Santibanez J."/>
            <person name="Warren W.C."/>
            <person name="Mardis E.R."/>
            <person name="Weinstock G.M."/>
            <person name="Wilson R.K."/>
            <person name="Delehaunty K."/>
            <person name="Dooling D."/>
            <person name="Fronik C."/>
            <person name="Fulton L."/>
            <person name="Fulton B."/>
            <person name="Graves T."/>
            <person name="Minx P."/>
            <person name="Sodergren E."/>
            <person name="Birney E."/>
            <person name="Margulies E.H."/>
            <person name="Herrero J."/>
            <person name="Green E.D."/>
            <person name="Haussler D."/>
            <person name="Siepel A."/>
            <person name="Goldman N."/>
            <person name="Pollard K.S."/>
            <person name="Pedersen J.S."/>
            <person name="Lander E.S."/>
            <person name="Kellis M."/>
        </authorList>
    </citation>
    <scope>NUCLEOTIDE SEQUENCE [LARGE SCALE GENOMIC DNA]</scope>
    <source>
        <strain evidence="18 19">Thorbecke inbred</strain>
    </source>
</reference>
<sequence>MASQPNSSAKKKDEKGKNIQVVVRCRPFNLAERKANAHSVVECDNVRKEVSVRTGGLADKSSRKTYTFDMVFGASTKQIDVYRSVVCPILDEVIMGYNCTIFAYGQTGTGKTFTMEGERSPNEVYTWEEDPLAGIIPRTLHQIFEKLTDNGTEFSVKVSLLEIYNEELFDLLNPSSDVSERLQMFDDPRNKVTKTLRMKISLNFDDEALRSQYTFFDTSNGLFLILVQRGVIIKGLEEITVHNKDEVYQILEKGAAKRTTAATLMNAYSSRSHSVFSVTIHMKETTIDGEELVKIGKLNLVDLAGSENIGRSGAVDKRAREAGNINQSLLTLGRVITALVERTPHVPYRESKLTRILQDSLGGRTRTSIIATISPASLNLEETLSTLEYAHRAKNILNKPEVNQKLTKKALIKEYTEEIERLKRDLAAAREKNGVYISEENFRAMNGKLTIQEEQIVELMEKIGAVEEELNRVTELFMDNKNELDQCKTDLQNKSQELETTQKYLQETKLQLVKEEYITSALQSTEEKLHDAASKLLNTVEETTKDVSGLHSKLDRKKAIDQHNAEAQDIFGKNLNNLFSDMEELIKDGSSKQKAMLEIHKTLFGNLLSSSVFALDTITTTALGSLTSVPENVSTCVSQISNMILKEQSLAAESKTVLQKLINVLKTDLLSSLETILSPTLVSILKINSQLKHVFKTALTVADKIEDQKKEMDGFLSMLCNNLHELQDNTISSLVESQKLCENLTEDLKTIKQTHAQELHQLTNLWAERFCALEEKCENIQKPLSRVRENTEQTSKDIINKTAFHSKKFCADSDGLSQELRHFNQDGTKLVEESVKHYDNLSSNLEQISQETQQRCEALNTSTVHFSEQWVSCLSKREEELQNLLEVVNQCCKASTSEITEKLSGYKAANENHRNTFLGQITTDEERLIGQNIELNETIKIGLNKLNCFLQQDLKLDIPTGTTPQRKTYSYPSTLVRTEPRAQLLDQLHSKQPELFMMVNCSEDNRETSQVTDEEKTLLGQHAEEPVGQEPPVDASVLCPSRGGVPFFQHKKSHGKDKENKGINPVERSKVEETTEYSVTKSRLPLRAQINL</sequence>
<keyword evidence="9 15" id="KW-0175">Coiled coil</keyword>
<evidence type="ECO:0000256" key="14">
    <source>
        <dbReference type="PROSITE-ProRule" id="PRU00283"/>
    </source>
</evidence>
<feature type="coiled-coil region" evidence="15">
    <location>
        <begin position="405"/>
        <end position="511"/>
    </location>
</feature>
<feature type="region of interest" description="Disordered" evidence="16">
    <location>
        <begin position="1047"/>
        <end position="1079"/>
    </location>
</feature>
<keyword evidence="8 14" id="KW-0067">ATP-binding</keyword>
<dbReference type="GO" id="GO:0008017">
    <property type="term" value="F:microtubule binding"/>
    <property type="evidence" value="ECO:0007669"/>
    <property type="project" value="InterPro"/>
</dbReference>
<dbReference type="GO" id="GO:0008574">
    <property type="term" value="F:plus-end-directed microtubule motor activity"/>
    <property type="evidence" value="ECO:0007669"/>
    <property type="project" value="TreeGrafter"/>
</dbReference>
<evidence type="ECO:0000256" key="7">
    <source>
        <dbReference type="ARBA" id="ARBA00022776"/>
    </source>
</evidence>
<dbReference type="Pfam" id="PF13931">
    <property type="entry name" value="Microtub_bind"/>
    <property type="match status" value="1"/>
</dbReference>
<dbReference type="SMART" id="SM00129">
    <property type="entry name" value="KISc"/>
    <property type="match status" value="1"/>
</dbReference>
<feature type="binding site" evidence="14">
    <location>
        <begin position="105"/>
        <end position="112"/>
    </location>
    <ligand>
        <name>ATP</name>
        <dbReference type="ChEBI" id="CHEBI:30616"/>
    </ligand>
</feature>
<dbReference type="CDD" id="cd01364">
    <property type="entry name" value="KISc_BimC_Eg5"/>
    <property type="match status" value="1"/>
</dbReference>
<dbReference type="GO" id="GO:0005634">
    <property type="term" value="C:nucleus"/>
    <property type="evidence" value="ECO:0007669"/>
    <property type="project" value="TreeGrafter"/>
</dbReference>
<evidence type="ECO:0000256" key="15">
    <source>
        <dbReference type="SAM" id="Coils"/>
    </source>
</evidence>
<name>A0A5F9CZS7_RABIT</name>
<dbReference type="GO" id="GO:0072686">
    <property type="term" value="C:mitotic spindle"/>
    <property type="evidence" value="ECO:0007669"/>
    <property type="project" value="Ensembl"/>
</dbReference>
<dbReference type="InterPro" id="IPR001752">
    <property type="entry name" value="Kinesin_motor_dom"/>
</dbReference>
<keyword evidence="4" id="KW-0132">Cell division</keyword>
<evidence type="ECO:0000313" key="19">
    <source>
        <dbReference type="Proteomes" id="UP000001811"/>
    </source>
</evidence>
<dbReference type="GeneTree" id="ENSGT00940000155921"/>
<accession>A0A5F9CZS7</accession>
<dbReference type="FunFam" id="3.40.850.10:FF:000051">
    <property type="entry name" value="Kinesin-like protein bimC"/>
    <property type="match status" value="1"/>
</dbReference>
<evidence type="ECO:0000256" key="3">
    <source>
        <dbReference type="ARBA" id="ARBA00022553"/>
    </source>
</evidence>
<dbReference type="STRING" id="9986.ENSOCUP00000038963"/>
<keyword evidence="6 14" id="KW-0547">Nucleotide-binding</keyword>
<dbReference type="InterPro" id="IPR047241">
    <property type="entry name" value="KIF11-like_kin_motor_dom"/>
</dbReference>
<dbReference type="EMBL" id="AAGW02036310">
    <property type="status" value="NOT_ANNOTATED_CDS"/>
    <property type="molecule type" value="Genomic_DNA"/>
</dbReference>
<dbReference type="GO" id="GO:0005524">
    <property type="term" value="F:ATP binding"/>
    <property type="evidence" value="ECO:0007669"/>
    <property type="project" value="UniProtKB-UniRule"/>
</dbReference>
<organism evidence="18 19">
    <name type="scientific">Oryctolagus cuniculus</name>
    <name type="common">Rabbit</name>
    <dbReference type="NCBI Taxonomy" id="9986"/>
    <lineage>
        <taxon>Eukaryota</taxon>
        <taxon>Metazoa</taxon>
        <taxon>Chordata</taxon>
        <taxon>Craniata</taxon>
        <taxon>Vertebrata</taxon>
        <taxon>Euteleostomi</taxon>
        <taxon>Mammalia</taxon>
        <taxon>Eutheria</taxon>
        <taxon>Euarchontoglires</taxon>
        <taxon>Glires</taxon>
        <taxon>Lagomorpha</taxon>
        <taxon>Leporidae</taxon>
        <taxon>Oryctolagus</taxon>
    </lineage>
</organism>
<proteinExistence type="inferred from homology"/>
<dbReference type="InterPro" id="IPR025901">
    <property type="entry name" value="Kinesin-assoc_MT-bd_dom"/>
</dbReference>
<keyword evidence="12" id="KW-0131">Cell cycle</keyword>
<dbReference type="InParanoid" id="A0A5F9CZS7"/>
<dbReference type="GO" id="GO:0051231">
    <property type="term" value="P:spindle elongation"/>
    <property type="evidence" value="ECO:0007669"/>
    <property type="project" value="TreeGrafter"/>
</dbReference>
<dbReference type="PROSITE" id="PS00411">
    <property type="entry name" value="KINESIN_MOTOR_1"/>
    <property type="match status" value="1"/>
</dbReference>
<evidence type="ECO:0000313" key="18">
    <source>
        <dbReference type="Ensembl" id="ENSOCUP00000038963.1"/>
    </source>
</evidence>
<dbReference type="InterPro" id="IPR047149">
    <property type="entry name" value="KIF11-like"/>
</dbReference>
<dbReference type="GO" id="GO:0005829">
    <property type="term" value="C:cytosol"/>
    <property type="evidence" value="ECO:0007669"/>
    <property type="project" value="Ensembl"/>
</dbReference>
<evidence type="ECO:0000256" key="13">
    <source>
        <dbReference type="ARBA" id="ARBA00034704"/>
    </source>
</evidence>
<dbReference type="EMBL" id="AAGW02036312">
    <property type="status" value="NOT_ANNOTATED_CDS"/>
    <property type="molecule type" value="Genomic_DNA"/>
</dbReference>
<evidence type="ECO:0000256" key="11">
    <source>
        <dbReference type="ARBA" id="ARBA00023212"/>
    </source>
</evidence>
<evidence type="ECO:0000256" key="5">
    <source>
        <dbReference type="ARBA" id="ARBA00022701"/>
    </source>
</evidence>
<evidence type="ECO:0000256" key="16">
    <source>
        <dbReference type="SAM" id="MobiDB-lite"/>
    </source>
</evidence>
<dbReference type="AlphaFoldDB" id="A0A5F9CZS7"/>
<dbReference type="SUPFAM" id="SSF52540">
    <property type="entry name" value="P-loop containing nucleoside triphosphate hydrolases"/>
    <property type="match status" value="1"/>
</dbReference>
<evidence type="ECO:0000256" key="8">
    <source>
        <dbReference type="ARBA" id="ARBA00022840"/>
    </source>
</evidence>
<gene>
    <name evidence="18" type="primary">KIF11</name>
</gene>
<dbReference type="Ensembl" id="ENSOCUT00000034498.1">
    <property type="protein sequence ID" value="ENSOCUP00000038963.1"/>
    <property type="gene ID" value="ENSOCUG00000016706.4"/>
</dbReference>
<feature type="compositionally biased region" description="Basic and acidic residues" evidence="16">
    <location>
        <begin position="1056"/>
        <end position="1073"/>
    </location>
</feature>
<evidence type="ECO:0000256" key="10">
    <source>
        <dbReference type="ARBA" id="ARBA00023175"/>
    </source>
</evidence>
<evidence type="ECO:0000256" key="12">
    <source>
        <dbReference type="ARBA" id="ARBA00023306"/>
    </source>
</evidence>
<dbReference type="Proteomes" id="UP000001811">
    <property type="component" value="Chromosome 18"/>
</dbReference>
<dbReference type="GO" id="GO:0032991">
    <property type="term" value="C:protein-containing complex"/>
    <property type="evidence" value="ECO:0007669"/>
    <property type="project" value="Ensembl"/>
</dbReference>
<evidence type="ECO:0000256" key="1">
    <source>
        <dbReference type="ARBA" id="ARBA00004647"/>
    </source>
</evidence>
<dbReference type="Pfam" id="PF00225">
    <property type="entry name" value="Kinesin"/>
    <property type="match status" value="2"/>
</dbReference>
<dbReference type="GO" id="GO:0005876">
    <property type="term" value="C:spindle microtubule"/>
    <property type="evidence" value="ECO:0007669"/>
    <property type="project" value="Ensembl"/>
</dbReference>
<dbReference type="GO" id="GO:0051301">
    <property type="term" value="P:cell division"/>
    <property type="evidence" value="ECO:0007669"/>
    <property type="project" value="UniProtKB-KW"/>
</dbReference>
<comment type="subcellular location">
    <subcellularLocation>
        <location evidence="1">Cytoplasm</location>
        <location evidence="1">Cytoskeleton</location>
        <location evidence="1">Spindle pole</location>
    </subcellularLocation>
</comment>
<dbReference type="PANTHER" id="PTHR47970:SF26">
    <property type="entry name" value="KINESIN-LIKE PROTEIN KIF11"/>
    <property type="match status" value="1"/>
</dbReference>
<feature type="domain" description="Kinesin motor" evidence="17">
    <location>
        <begin position="18"/>
        <end position="396"/>
    </location>
</feature>
<dbReference type="GO" id="GO:0000922">
    <property type="term" value="C:spindle pole"/>
    <property type="evidence" value="ECO:0007669"/>
    <property type="project" value="UniProtKB-SubCell"/>
</dbReference>
<keyword evidence="11" id="KW-0206">Cytoskeleton</keyword>
<dbReference type="InterPro" id="IPR027417">
    <property type="entry name" value="P-loop_NTPase"/>
</dbReference>
<dbReference type="SUPFAM" id="SSF58113">
    <property type="entry name" value="Apolipoprotein A-I"/>
    <property type="match status" value="1"/>
</dbReference>
<dbReference type="GO" id="GO:0046602">
    <property type="term" value="P:regulation of mitotic centrosome separation"/>
    <property type="evidence" value="ECO:0007669"/>
    <property type="project" value="Ensembl"/>
</dbReference>
<dbReference type="FunCoup" id="A0A5F9CZS7">
    <property type="interactions" value="1050"/>
</dbReference>
<dbReference type="PRINTS" id="PR00380">
    <property type="entry name" value="KINESINHEAVY"/>
</dbReference>
<dbReference type="EMBL" id="AAGW02036313">
    <property type="status" value="NOT_ANNOTATED_CDS"/>
    <property type="molecule type" value="Genomic_DNA"/>
</dbReference>
<evidence type="ECO:0000256" key="2">
    <source>
        <dbReference type="ARBA" id="ARBA00022490"/>
    </source>
</evidence>
<dbReference type="GO" id="GO:0019901">
    <property type="term" value="F:protein kinase binding"/>
    <property type="evidence" value="ECO:0007669"/>
    <property type="project" value="Ensembl"/>
</dbReference>
<reference evidence="18" key="3">
    <citation type="submission" date="2025-09" db="UniProtKB">
        <authorList>
            <consortium name="Ensembl"/>
        </authorList>
    </citation>
    <scope>IDENTIFICATION</scope>
    <source>
        <strain evidence="18">Thorbecke</strain>
    </source>
</reference>
<dbReference type="SMR" id="A0A5F9CZS7"/>
<evidence type="ECO:0000256" key="4">
    <source>
        <dbReference type="ARBA" id="ARBA00022618"/>
    </source>
</evidence>
<keyword evidence="5" id="KW-0493">Microtubule</keyword>
<dbReference type="InterPro" id="IPR019821">
    <property type="entry name" value="Kinesin_motor_CS"/>
</dbReference>
<keyword evidence="10 14" id="KW-0505">Motor protein</keyword>
<keyword evidence="7" id="KW-0498">Mitosis</keyword>
<keyword evidence="19" id="KW-1185">Reference proteome</keyword>